<dbReference type="GO" id="GO:0003676">
    <property type="term" value="F:nucleic acid binding"/>
    <property type="evidence" value="ECO:0007669"/>
    <property type="project" value="InterPro"/>
</dbReference>
<dbReference type="Pfam" id="PF00098">
    <property type="entry name" value="zf-CCHC"/>
    <property type="match status" value="2"/>
</dbReference>
<dbReference type="EnsemblPlants" id="AUR62038407-RA">
    <property type="protein sequence ID" value="AUR62038407-RA:cds"/>
    <property type="gene ID" value="AUR62038407"/>
</dbReference>
<dbReference type="SUPFAM" id="SSF57756">
    <property type="entry name" value="Retrovirus zinc finger-like domains"/>
    <property type="match status" value="2"/>
</dbReference>
<evidence type="ECO:0000256" key="2">
    <source>
        <dbReference type="SAM" id="MobiDB-lite"/>
    </source>
</evidence>
<keyword evidence="1" id="KW-0863">Zinc-finger</keyword>
<reference evidence="4" key="1">
    <citation type="journal article" date="2017" name="Nature">
        <title>The genome of Chenopodium quinoa.</title>
        <authorList>
            <person name="Jarvis D.E."/>
            <person name="Ho Y.S."/>
            <person name="Lightfoot D.J."/>
            <person name="Schmoeckel S.M."/>
            <person name="Li B."/>
            <person name="Borm T.J.A."/>
            <person name="Ohyanagi H."/>
            <person name="Mineta K."/>
            <person name="Michell C.T."/>
            <person name="Saber N."/>
            <person name="Kharbatia N.M."/>
            <person name="Rupper R.R."/>
            <person name="Sharp A.R."/>
            <person name="Dally N."/>
            <person name="Boughton B.A."/>
            <person name="Woo Y.H."/>
            <person name="Gao G."/>
            <person name="Schijlen E.G.W.M."/>
            <person name="Guo X."/>
            <person name="Momin A.A."/>
            <person name="Negrao S."/>
            <person name="Al-Babili S."/>
            <person name="Gehring C."/>
            <person name="Roessner U."/>
            <person name="Jung C."/>
            <person name="Murphy K."/>
            <person name="Arold S.T."/>
            <person name="Gojobori T."/>
            <person name="van der Linden C.G."/>
            <person name="van Loo E.N."/>
            <person name="Jellen E.N."/>
            <person name="Maughan P.J."/>
            <person name="Tester M."/>
        </authorList>
    </citation>
    <scope>NUCLEOTIDE SEQUENCE [LARGE SCALE GENOMIC DNA]</scope>
    <source>
        <strain evidence="4">cv. PI 614886</strain>
    </source>
</reference>
<keyword evidence="1" id="KW-0479">Metal-binding</keyword>
<evidence type="ECO:0000313" key="5">
    <source>
        <dbReference type="Proteomes" id="UP000596660"/>
    </source>
</evidence>
<feature type="domain" description="CCHC-type" evidence="3">
    <location>
        <begin position="107"/>
        <end position="121"/>
    </location>
</feature>
<feature type="region of interest" description="Disordered" evidence="2">
    <location>
        <begin position="68"/>
        <end position="88"/>
    </location>
</feature>
<reference evidence="4" key="2">
    <citation type="submission" date="2021-03" db="UniProtKB">
        <authorList>
            <consortium name="EnsemblPlants"/>
        </authorList>
    </citation>
    <scope>IDENTIFICATION</scope>
</reference>
<dbReference type="PROSITE" id="PS50158">
    <property type="entry name" value="ZF_CCHC"/>
    <property type="match status" value="3"/>
</dbReference>
<evidence type="ECO:0000313" key="4">
    <source>
        <dbReference type="EnsemblPlants" id="AUR62038407-RA:cds"/>
    </source>
</evidence>
<evidence type="ECO:0000256" key="1">
    <source>
        <dbReference type="PROSITE-ProRule" id="PRU00047"/>
    </source>
</evidence>
<evidence type="ECO:0000259" key="3">
    <source>
        <dbReference type="PROSITE" id="PS50158"/>
    </source>
</evidence>
<dbReference type="InterPro" id="IPR036875">
    <property type="entry name" value="Znf_CCHC_sf"/>
</dbReference>
<dbReference type="InterPro" id="IPR001878">
    <property type="entry name" value="Znf_CCHC"/>
</dbReference>
<sequence>MSTENRVEAKSGANLPEIEVFPNVAAMLEANAIFIERTNSFNFKENIDTADSRTLPQSIVNGFEPQQELAQPEVSVDPTLPNPIQPDSKSGIIEENVVLRKLLRRICSTCKKRGHIAVDCPVNNNECNICLRCGVSGHELFSCNVEYSPDDLENVQCYVCNEHGHLCCGNYSDISIATTSCYNCGISGHSGLQCPKPNLDKSGSCPPPICYKCGDGDHVARRCPKDVGLSARNKRRQASELDLVLDVDGSQRTARRSKTYKHSRVKKQKMKRLLEYMTV</sequence>
<feature type="domain" description="CCHC-type" evidence="3">
    <location>
        <begin position="210"/>
        <end position="225"/>
    </location>
</feature>
<dbReference type="GO" id="GO:0008270">
    <property type="term" value="F:zinc ion binding"/>
    <property type="evidence" value="ECO:0007669"/>
    <property type="project" value="UniProtKB-KW"/>
</dbReference>
<dbReference type="Gramene" id="AUR62038407-RA">
    <property type="protein sequence ID" value="AUR62038407-RA:cds"/>
    <property type="gene ID" value="AUR62038407"/>
</dbReference>
<accession>A0A803N0C3</accession>
<dbReference type="OMA" id="YTEKSAF"/>
<dbReference type="Proteomes" id="UP000596660">
    <property type="component" value="Unplaced"/>
</dbReference>
<dbReference type="Gene3D" id="4.10.60.10">
    <property type="entry name" value="Zinc finger, CCHC-type"/>
    <property type="match status" value="2"/>
</dbReference>
<dbReference type="SMART" id="SM00343">
    <property type="entry name" value="ZnF_C2HC"/>
    <property type="match status" value="4"/>
</dbReference>
<proteinExistence type="predicted"/>
<dbReference type="PANTHER" id="PTHR46978:SF1">
    <property type="entry name" value="ZINC KNUCKLE (CCHC-TYPE) FAMILY PROTEIN"/>
    <property type="match status" value="1"/>
</dbReference>
<keyword evidence="1" id="KW-0862">Zinc</keyword>
<dbReference type="PANTHER" id="PTHR46978">
    <property type="entry name" value="ZINC KNUCKLE (CCHC-TYPE) FAMILY PROTEIN"/>
    <property type="match status" value="1"/>
</dbReference>
<feature type="domain" description="CCHC-type" evidence="3">
    <location>
        <begin position="181"/>
        <end position="196"/>
    </location>
</feature>
<protein>
    <recommendedName>
        <fullName evidence="3">CCHC-type domain-containing protein</fullName>
    </recommendedName>
</protein>
<name>A0A803N0C3_CHEQI</name>
<keyword evidence="5" id="KW-1185">Reference proteome</keyword>
<organism evidence="4 5">
    <name type="scientific">Chenopodium quinoa</name>
    <name type="common">Quinoa</name>
    <dbReference type="NCBI Taxonomy" id="63459"/>
    <lineage>
        <taxon>Eukaryota</taxon>
        <taxon>Viridiplantae</taxon>
        <taxon>Streptophyta</taxon>
        <taxon>Embryophyta</taxon>
        <taxon>Tracheophyta</taxon>
        <taxon>Spermatophyta</taxon>
        <taxon>Magnoliopsida</taxon>
        <taxon>eudicotyledons</taxon>
        <taxon>Gunneridae</taxon>
        <taxon>Pentapetalae</taxon>
        <taxon>Caryophyllales</taxon>
        <taxon>Chenopodiaceae</taxon>
        <taxon>Chenopodioideae</taxon>
        <taxon>Atripliceae</taxon>
        <taxon>Chenopodium</taxon>
    </lineage>
</organism>
<dbReference type="AlphaFoldDB" id="A0A803N0C3"/>